<dbReference type="Proteomes" id="UP000502608">
    <property type="component" value="Chromosome"/>
</dbReference>
<accession>A0A6G9QNG5</accession>
<reference evidence="1 2" key="1">
    <citation type="submission" date="2020-03" db="EMBL/GenBank/DDBJ databases">
        <title>Complete genome sequence of Shewanella sp.</title>
        <authorList>
            <person name="Kim Y.-S."/>
            <person name="Kim S.-J."/>
            <person name="Jung H.-K."/>
            <person name="Kim K.-H."/>
        </authorList>
    </citation>
    <scope>NUCLEOTIDE SEQUENCE [LARGE SCALE GENOMIC DNA]</scope>
    <source>
        <strain evidence="1 2">PN3F2</strain>
    </source>
</reference>
<sequence length="93" mass="10199">MEETGDTIIKVAESINNITQGIDNIDTLLGDIETRTKVFSNELTTLSSNSQSAALDAKKDIMQAQDAQQSITMIEAESQLIEQLTNIANRHGY</sequence>
<dbReference type="KEGG" id="saes:HBH39_14960"/>
<evidence type="ECO:0000313" key="1">
    <source>
        <dbReference type="EMBL" id="QIR15623.1"/>
    </source>
</evidence>
<evidence type="ECO:0000313" key="2">
    <source>
        <dbReference type="Proteomes" id="UP000502608"/>
    </source>
</evidence>
<name>A0A6G9QNG5_9GAMM</name>
<protein>
    <submittedName>
        <fullName evidence="1">Uncharacterized protein</fullName>
    </submittedName>
</protein>
<keyword evidence="2" id="KW-1185">Reference proteome</keyword>
<gene>
    <name evidence="1" type="ORF">HBH39_14960</name>
</gene>
<dbReference type="AlphaFoldDB" id="A0A6G9QNG5"/>
<dbReference type="EMBL" id="CP050313">
    <property type="protein sequence ID" value="QIR15623.1"/>
    <property type="molecule type" value="Genomic_DNA"/>
</dbReference>
<proteinExistence type="predicted"/>
<dbReference type="RefSeq" id="WP_167679479.1">
    <property type="nucleotide sequence ID" value="NZ_CP050313.1"/>
</dbReference>
<organism evidence="1 2">
    <name type="scientific">Shewanella aestuarii</name>
    <dbReference type="NCBI Taxonomy" id="1028752"/>
    <lineage>
        <taxon>Bacteria</taxon>
        <taxon>Pseudomonadati</taxon>
        <taxon>Pseudomonadota</taxon>
        <taxon>Gammaproteobacteria</taxon>
        <taxon>Alteromonadales</taxon>
        <taxon>Shewanellaceae</taxon>
        <taxon>Shewanella</taxon>
    </lineage>
</organism>